<evidence type="ECO:0000313" key="11">
    <source>
        <dbReference type="Proteomes" id="UP000011613"/>
    </source>
</evidence>
<dbReference type="PANTHER" id="PTHR12994">
    <property type="entry name" value="SECERNIN"/>
    <property type="match status" value="1"/>
</dbReference>
<dbReference type="InterPro" id="IPR005322">
    <property type="entry name" value="Peptidase_C69"/>
</dbReference>
<evidence type="ECO:0000256" key="7">
    <source>
        <dbReference type="SAM" id="MobiDB-lite"/>
    </source>
</evidence>
<feature type="compositionally biased region" description="Acidic residues" evidence="7">
    <location>
        <begin position="536"/>
        <end position="571"/>
    </location>
</feature>
<reference evidence="9 11" key="1">
    <citation type="journal article" date="2014" name="PLoS Genet.">
        <title>Phylogenetically driven sequencing of extremely halophilic archaea reveals strategies for static and dynamic osmo-response.</title>
        <authorList>
            <person name="Becker E.A."/>
            <person name="Seitzer P.M."/>
            <person name="Tritt A."/>
            <person name="Larsen D."/>
            <person name="Krusor M."/>
            <person name="Yao A.I."/>
            <person name="Wu D."/>
            <person name="Madern D."/>
            <person name="Eisen J.A."/>
            <person name="Darling A.E."/>
            <person name="Facciotti M.T."/>
        </authorList>
    </citation>
    <scope>NUCLEOTIDE SEQUENCE [LARGE SCALE GENOMIC DNA]</scope>
    <source>
        <strain evidence="9 11">SP2</strain>
    </source>
</reference>
<evidence type="ECO:0000313" key="12">
    <source>
        <dbReference type="Proteomes" id="UP000234484"/>
    </source>
</evidence>
<dbReference type="EMBL" id="AOIC01000028">
    <property type="protein sequence ID" value="ELY72251.1"/>
    <property type="molecule type" value="Genomic_DNA"/>
</dbReference>
<dbReference type="InterPro" id="IPR047804">
    <property type="entry name" value="C69_dipept_A-like"/>
</dbReference>
<proteinExistence type="inferred from homology"/>
<gene>
    <name evidence="9" type="ORF">C490_04007</name>
    <name evidence="10" type="ORF">CYV19_02925</name>
</gene>
<dbReference type="EMBL" id="PKKI01000005">
    <property type="protein sequence ID" value="PLK21800.1"/>
    <property type="molecule type" value="Genomic_DNA"/>
</dbReference>
<evidence type="ECO:0000256" key="3">
    <source>
        <dbReference type="ARBA" id="ARBA00013110"/>
    </source>
</evidence>
<dbReference type="Pfam" id="PF03577">
    <property type="entry name" value="Peptidase_C69"/>
    <property type="match status" value="1"/>
</dbReference>
<sequence length="605" mass="66619">MTKKKIAVLFTVMMVLSVFAPVAAATPTETADTPGEEYAEPEPVTENEPPEYADYKDDRGCTMILVGKEASASDSVLMSRTEDYHGNWAKHLKHVPSETHPEGATFEAFNGLEWPLPEETYSYNSAQDWTTEWGLFEQFAINSQGVGVTATTTVSLNEDAEEADPLVEDGIHEASVVTLVAQRADTPEEGVELVGEIVEEEGVTQPFGMAIGDGTDVWYLETASGHHWAAHKIPDDEYFVGANAMVLGEVDLDSPNYKGSDDLVEFAAENDLYDPESEDFHLAKAYGTADDYASYNYMRVWGGLNHFGVADGPWDGDEVPGPDTRDYPLTAEPKEEITVKDVMDYTRYHYQDTEHNPLEADDPPRAVGTTSTIESHVLQLTDDEPTPISDVAWVSMGTPLASPYVPHYPALDEFPEPYTQGTDTYSEDSAFWQFKALSNLKFLGYDEIEPMVTDEIESFEDAALERQAEKEQTAAELWEEDETEAKEYLADYSESQAWEALELASDLETEIHTTIAQMEGWEIANPNVDAQPEEWAMPDDDEEDTGVDDADTETDETATENGADDETDDAADTTPVLGVGGLVALAAAFSVALLIIHRRNGKPGT</sequence>
<organism evidence="9 11">
    <name type="scientific">Natronobacterium gregoryi (strain ATCC 43098 / DSM 3393 / CCM 3738 / CIP 104747 / IAM 13177 / JCM 8860 / NBRC 102187 / NCIMB 2189 / SP2)</name>
    <dbReference type="NCBI Taxonomy" id="797304"/>
    <lineage>
        <taxon>Archaea</taxon>
        <taxon>Methanobacteriati</taxon>
        <taxon>Methanobacteriota</taxon>
        <taxon>Stenosarchaea group</taxon>
        <taxon>Halobacteria</taxon>
        <taxon>Halobacteriales</taxon>
        <taxon>Natrialbaceae</taxon>
        <taxon>Natronobacterium</taxon>
    </lineage>
</organism>
<evidence type="ECO:0000313" key="9">
    <source>
        <dbReference type="EMBL" id="ELY72251.1"/>
    </source>
</evidence>
<dbReference type="PANTHER" id="PTHR12994:SF17">
    <property type="entry name" value="LD30995P"/>
    <property type="match status" value="1"/>
</dbReference>
<comment type="catalytic activity">
    <reaction evidence="1">
        <text>an L-aminoacyl-L-amino acid + H2O = 2 an L-alpha-amino acid</text>
        <dbReference type="Rhea" id="RHEA:48940"/>
        <dbReference type="ChEBI" id="CHEBI:15377"/>
        <dbReference type="ChEBI" id="CHEBI:59869"/>
        <dbReference type="ChEBI" id="CHEBI:77460"/>
        <dbReference type="EC" id="3.4.13.19"/>
    </reaction>
</comment>
<accession>L9YEY2</accession>
<name>L9YEY2_NATGS</name>
<evidence type="ECO:0000256" key="4">
    <source>
        <dbReference type="ARBA" id="ARBA00022670"/>
    </source>
</evidence>
<evidence type="ECO:0000256" key="6">
    <source>
        <dbReference type="ARBA" id="ARBA00022997"/>
    </source>
</evidence>
<keyword evidence="8" id="KW-1133">Transmembrane helix</keyword>
<evidence type="ECO:0000256" key="1">
    <source>
        <dbReference type="ARBA" id="ARBA00001670"/>
    </source>
</evidence>
<keyword evidence="5" id="KW-0378">Hydrolase</keyword>
<keyword evidence="6" id="KW-0224">Dipeptidase</keyword>
<dbReference type="Proteomes" id="UP000234484">
    <property type="component" value="Unassembled WGS sequence"/>
</dbReference>
<feature type="region of interest" description="Disordered" evidence="7">
    <location>
        <begin position="532"/>
        <end position="573"/>
    </location>
</feature>
<evidence type="ECO:0000256" key="5">
    <source>
        <dbReference type="ARBA" id="ARBA00022801"/>
    </source>
</evidence>
<keyword evidence="4" id="KW-0645">Protease</keyword>
<dbReference type="EC" id="3.4.13.19" evidence="3"/>
<evidence type="ECO:0000256" key="8">
    <source>
        <dbReference type="SAM" id="Phobius"/>
    </source>
</evidence>
<comment type="similarity">
    <text evidence="2">Belongs to the peptidase C69 family.</text>
</comment>
<evidence type="ECO:0000313" key="10">
    <source>
        <dbReference type="EMBL" id="PLK21800.1"/>
    </source>
</evidence>
<evidence type="ECO:0000256" key="2">
    <source>
        <dbReference type="ARBA" id="ARBA00007225"/>
    </source>
</evidence>
<dbReference type="GO" id="GO:0006508">
    <property type="term" value="P:proteolysis"/>
    <property type="evidence" value="ECO:0007669"/>
    <property type="project" value="UniProtKB-KW"/>
</dbReference>
<comment type="caution">
    <text evidence="9">The sequence shown here is derived from an EMBL/GenBank/DDBJ whole genome shotgun (WGS) entry which is preliminary data.</text>
</comment>
<dbReference type="Proteomes" id="UP000011613">
    <property type="component" value="Unassembled WGS sequence"/>
</dbReference>
<keyword evidence="8" id="KW-0812">Transmembrane</keyword>
<dbReference type="AlphaFoldDB" id="L9YEY2"/>
<feature type="compositionally biased region" description="Acidic residues" evidence="7">
    <location>
        <begin position="34"/>
        <end position="51"/>
    </location>
</feature>
<dbReference type="NCBIfam" id="NF033678">
    <property type="entry name" value="C69_fam_dipept"/>
    <property type="match status" value="1"/>
</dbReference>
<feature type="region of interest" description="Disordered" evidence="7">
    <location>
        <begin position="26"/>
        <end position="52"/>
    </location>
</feature>
<protein>
    <recommendedName>
        <fullName evidence="3">membrane dipeptidase</fullName>
        <ecNumber evidence="3">3.4.13.19</ecNumber>
    </recommendedName>
</protein>
<dbReference type="GO" id="GO:0070004">
    <property type="term" value="F:cysteine-type exopeptidase activity"/>
    <property type="evidence" value="ECO:0007669"/>
    <property type="project" value="InterPro"/>
</dbReference>
<reference evidence="10 12" key="2">
    <citation type="submission" date="2017-12" db="EMBL/GenBank/DDBJ databases">
        <title>The characterization of oligonucleotides binding to NgAgo.</title>
        <authorList>
            <person name="Jiang L."/>
            <person name="He B."/>
            <person name="Kang J."/>
            <person name="Yu M."/>
            <person name="Li N."/>
            <person name="Fang Y."/>
            <person name="Tang Z."/>
            <person name="Wu P."/>
            <person name="Yao P."/>
            <person name="Huang J."/>
        </authorList>
    </citation>
    <scope>NUCLEOTIDE SEQUENCE [LARGE SCALE GENOMIC DNA]</scope>
    <source>
        <strain evidence="10 12">SP2</strain>
        <tissue evidence="10">Freeze-dried powder thallus</tissue>
    </source>
</reference>
<dbReference type="Gene3D" id="3.60.60.10">
    <property type="entry name" value="Penicillin V Acylase, Chain A"/>
    <property type="match status" value="1"/>
</dbReference>
<dbReference type="GO" id="GO:0016805">
    <property type="term" value="F:dipeptidase activity"/>
    <property type="evidence" value="ECO:0007669"/>
    <property type="project" value="UniProtKB-KW"/>
</dbReference>
<keyword evidence="8" id="KW-0472">Membrane</keyword>
<feature type="transmembrane region" description="Helical" evidence="8">
    <location>
        <begin position="576"/>
        <end position="596"/>
    </location>
</feature>